<dbReference type="KEGG" id="gbm:Gbem_3906"/>
<proteinExistence type="predicted"/>
<feature type="chain" id="PRO_5002832489" evidence="1">
    <location>
        <begin position="29"/>
        <end position="77"/>
    </location>
</feature>
<reference evidence="2 3" key="2">
    <citation type="journal article" date="2010" name="BMC Genomics">
        <title>The genome of Geobacter bemidjiensis, exemplar for the subsurface clade of Geobacter species that predominate in Fe(III)-reducing subsurface environments.</title>
        <authorList>
            <person name="Aklujkar M."/>
            <person name="Young N.D."/>
            <person name="Holmes D."/>
            <person name="Chavan M."/>
            <person name="Risso C."/>
            <person name="Kiss H.E."/>
            <person name="Han C.S."/>
            <person name="Land M.L."/>
            <person name="Lovley D.R."/>
        </authorList>
    </citation>
    <scope>NUCLEOTIDE SEQUENCE [LARGE SCALE GENOMIC DNA]</scope>
    <source>
        <strain evidence="3">ATCC BAA-1014 / DSM 16622 / JCM 12645 / Bem</strain>
    </source>
</reference>
<gene>
    <name evidence="2" type="ordered locus">Gbem_3906</name>
</gene>
<name>B5EFE3_CITBB</name>
<keyword evidence="3" id="KW-1185">Reference proteome</keyword>
<evidence type="ECO:0000256" key="1">
    <source>
        <dbReference type="SAM" id="SignalP"/>
    </source>
</evidence>
<evidence type="ECO:0000313" key="3">
    <source>
        <dbReference type="Proteomes" id="UP000008825"/>
    </source>
</evidence>
<dbReference type="AlphaFoldDB" id="B5EFE3"/>
<organism evidence="2 3">
    <name type="scientific">Citrifermentans bemidjiense (strain ATCC BAA-1014 / DSM 16622 / JCM 12645 / Bem)</name>
    <name type="common">Geobacter bemidjiensis</name>
    <dbReference type="NCBI Taxonomy" id="404380"/>
    <lineage>
        <taxon>Bacteria</taxon>
        <taxon>Pseudomonadati</taxon>
        <taxon>Thermodesulfobacteriota</taxon>
        <taxon>Desulfuromonadia</taxon>
        <taxon>Geobacterales</taxon>
        <taxon>Geobacteraceae</taxon>
        <taxon>Citrifermentans</taxon>
    </lineage>
</organism>
<dbReference type="Proteomes" id="UP000008825">
    <property type="component" value="Chromosome"/>
</dbReference>
<protein>
    <submittedName>
        <fullName evidence="2">Uncharacterized protein</fullName>
    </submittedName>
</protein>
<reference evidence="2 3" key="1">
    <citation type="submission" date="2008-07" db="EMBL/GenBank/DDBJ databases">
        <title>Complete sequence of Geobacter bemidjiensis BEM.</title>
        <authorList>
            <consortium name="US DOE Joint Genome Institute"/>
            <person name="Lucas S."/>
            <person name="Copeland A."/>
            <person name="Lapidus A."/>
            <person name="Glavina del Rio T."/>
            <person name="Dalin E."/>
            <person name="Tice H."/>
            <person name="Bruce D."/>
            <person name="Goodwin L."/>
            <person name="Pitluck S."/>
            <person name="Kiss H."/>
            <person name="Brettin T."/>
            <person name="Detter J.C."/>
            <person name="Han C."/>
            <person name="Kuske C.R."/>
            <person name="Schmutz J."/>
            <person name="Larimer F."/>
            <person name="Land M."/>
            <person name="Hauser L."/>
            <person name="Kyrpides N."/>
            <person name="Lykidis A."/>
            <person name="Lovley D."/>
            <person name="Richardson P."/>
        </authorList>
    </citation>
    <scope>NUCLEOTIDE SEQUENCE [LARGE SCALE GENOMIC DNA]</scope>
    <source>
        <strain evidence="3">ATCC BAA-1014 / DSM 16622 / JCM 12645 / Bem</strain>
    </source>
</reference>
<feature type="signal peptide" evidence="1">
    <location>
        <begin position="1"/>
        <end position="28"/>
    </location>
</feature>
<evidence type="ECO:0000313" key="2">
    <source>
        <dbReference type="EMBL" id="ACH40898.1"/>
    </source>
</evidence>
<keyword evidence="1" id="KW-0732">Signal</keyword>
<dbReference type="RefSeq" id="WP_012532334.1">
    <property type="nucleotide sequence ID" value="NC_011146.1"/>
</dbReference>
<dbReference type="HOGENOM" id="CLU_2633019_0_0_7"/>
<dbReference type="EMBL" id="CP001124">
    <property type="protein sequence ID" value="ACH40898.1"/>
    <property type="molecule type" value="Genomic_DNA"/>
</dbReference>
<sequence length="77" mass="8399">MKKGGRVRALSKLLFGVVLLLHAGCAGVQEKSPAFLDTAERKCLKEGELCSTLNDECCPGYRCYIGLEPRCIRNPGN</sequence>
<dbReference type="OrthoDB" id="9966165at2"/>
<accession>B5EFE3</accession>